<dbReference type="RefSeq" id="WP_167927169.1">
    <property type="nucleotide sequence ID" value="NZ_JAATVY010000017.1"/>
</dbReference>
<dbReference type="PANTHER" id="PTHR43162:SF1">
    <property type="entry name" value="PRESTALK A DIFFERENTIATION PROTEIN A"/>
    <property type="match status" value="1"/>
</dbReference>
<dbReference type="Gene3D" id="3.40.50.720">
    <property type="entry name" value="NAD(P)-binding Rossmann-like Domain"/>
    <property type="match status" value="1"/>
</dbReference>
<feature type="domain" description="NAD(P)-binding" evidence="1">
    <location>
        <begin position="14"/>
        <end position="201"/>
    </location>
</feature>
<sequence length="309" mass="32999">MPAAPLILVTGAAGSVGAVGRTVVDLLRQHDLPVRALVRREDDRAEALRATGAEVVVGDLTRGPDVVRALAGCRRVYFGMGVSASYLQATATVAAAARERGDLDVLVNISQLTVSQMSLTSTTESAQQRLHWLAEQVLDWSGLPVVQVRPTVFLENPLFMVFAVASIGKNGTIRLPFGSGRTSPVAARDVADVIATVLADPAPHVGKVYELTGPRAEDLTAMAAEFADALGRPVTYVDVPYRRWVDRELGALGLPDHVFEHLATMARLHAEGRYDRVTRDVEKVTGRPASGVRNFVAANPALFDAGSDS</sequence>
<protein>
    <submittedName>
        <fullName evidence="2">NAD(P)H-binding protein</fullName>
    </submittedName>
</protein>
<dbReference type="Gene3D" id="3.90.25.10">
    <property type="entry name" value="UDP-galactose 4-epimerase, domain 1"/>
    <property type="match status" value="1"/>
</dbReference>
<dbReference type="InterPro" id="IPR016040">
    <property type="entry name" value="NAD(P)-bd_dom"/>
</dbReference>
<dbReference type="SUPFAM" id="SSF51735">
    <property type="entry name" value="NAD(P)-binding Rossmann-fold domains"/>
    <property type="match status" value="1"/>
</dbReference>
<dbReference type="Pfam" id="PF13460">
    <property type="entry name" value="NAD_binding_10"/>
    <property type="match status" value="1"/>
</dbReference>
<evidence type="ECO:0000313" key="2">
    <source>
        <dbReference type="EMBL" id="NJC72255.1"/>
    </source>
</evidence>
<name>A0ABX0Y1M5_9ACTN</name>
<reference evidence="2 3" key="1">
    <citation type="submission" date="2020-03" db="EMBL/GenBank/DDBJ databases">
        <title>WGS of the type strain of Planosporangium spp.</title>
        <authorList>
            <person name="Thawai C."/>
        </authorList>
    </citation>
    <scope>NUCLEOTIDE SEQUENCE [LARGE SCALE GENOMIC DNA]</scope>
    <source>
        <strain evidence="2 3">TBRC 5610</strain>
    </source>
</reference>
<dbReference type="Proteomes" id="UP000722989">
    <property type="component" value="Unassembled WGS sequence"/>
</dbReference>
<dbReference type="InterPro" id="IPR036291">
    <property type="entry name" value="NAD(P)-bd_dom_sf"/>
</dbReference>
<evidence type="ECO:0000259" key="1">
    <source>
        <dbReference type="Pfam" id="PF13460"/>
    </source>
</evidence>
<evidence type="ECO:0000313" key="3">
    <source>
        <dbReference type="Proteomes" id="UP000722989"/>
    </source>
</evidence>
<gene>
    <name evidence="2" type="ORF">HC031_21400</name>
</gene>
<dbReference type="EMBL" id="JAATVY010000017">
    <property type="protein sequence ID" value="NJC72255.1"/>
    <property type="molecule type" value="Genomic_DNA"/>
</dbReference>
<comment type="caution">
    <text evidence="2">The sequence shown here is derived from an EMBL/GenBank/DDBJ whole genome shotgun (WGS) entry which is preliminary data.</text>
</comment>
<organism evidence="2 3">
    <name type="scientific">Planosporangium thailandense</name>
    <dbReference type="NCBI Taxonomy" id="765197"/>
    <lineage>
        <taxon>Bacteria</taxon>
        <taxon>Bacillati</taxon>
        <taxon>Actinomycetota</taxon>
        <taxon>Actinomycetes</taxon>
        <taxon>Micromonosporales</taxon>
        <taxon>Micromonosporaceae</taxon>
        <taxon>Planosporangium</taxon>
    </lineage>
</organism>
<accession>A0ABX0Y1M5</accession>
<dbReference type="PANTHER" id="PTHR43162">
    <property type="match status" value="1"/>
</dbReference>
<proteinExistence type="predicted"/>
<keyword evidence="3" id="KW-1185">Reference proteome</keyword>
<dbReference type="InterPro" id="IPR051604">
    <property type="entry name" value="Ergot_Alk_Oxidoreductase"/>
</dbReference>